<keyword evidence="4" id="KW-1185">Reference proteome</keyword>
<feature type="region of interest" description="Disordered" evidence="2">
    <location>
        <begin position="706"/>
        <end position="727"/>
    </location>
</feature>
<protein>
    <submittedName>
        <fullName evidence="3">Uncharacterized protein</fullName>
    </submittedName>
</protein>
<gene>
    <name evidence="3" type="ORF">IWQ62_000237</name>
</gene>
<name>A0A9W8AV72_9FUNG</name>
<dbReference type="EMBL" id="JANBPY010000008">
    <property type="protein sequence ID" value="KAJ1970032.1"/>
    <property type="molecule type" value="Genomic_DNA"/>
</dbReference>
<feature type="compositionally biased region" description="Low complexity" evidence="2">
    <location>
        <begin position="258"/>
        <end position="274"/>
    </location>
</feature>
<dbReference type="AlphaFoldDB" id="A0A9W8AV72"/>
<feature type="compositionally biased region" description="Polar residues" evidence="2">
    <location>
        <begin position="176"/>
        <end position="199"/>
    </location>
</feature>
<feature type="compositionally biased region" description="Polar residues" evidence="2">
    <location>
        <begin position="49"/>
        <end position="121"/>
    </location>
</feature>
<keyword evidence="1" id="KW-0175">Coiled coil</keyword>
<evidence type="ECO:0000313" key="4">
    <source>
        <dbReference type="Proteomes" id="UP001150925"/>
    </source>
</evidence>
<dbReference type="Proteomes" id="UP001150925">
    <property type="component" value="Unassembled WGS sequence"/>
</dbReference>
<feature type="compositionally biased region" description="Polar residues" evidence="2">
    <location>
        <begin position="275"/>
        <end position="294"/>
    </location>
</feature>
<feature type="compositionally biased region" description="Polar residues" evidence="2">
    <location>
        <begin position="211"/>
        <end position="220"/>
    </location>
</feature>
<feature type="region of interest" description="Disordered" evidence="2">
    <location>
        <begin position="27"/>
        <end position="137"/>
    </location>
</feature>
<comment type="caution">
    <text evidence="3">The sequence shown here is derived from an EMBL/GenBank/DDBJ whole genome shotgun (WGS) entry which is preliminary data.</text>
</comment>
<reference evidence="3" key="1">
    <citation type="submission" date="2022-07" db="EMBL/GenBank/DDBJ databases">
        <title>Phylogenomic reconstructions and comparative analyses of Kickxellomycotina fungi.</title>
        <authorList>
            <person name="Reynolds N.K."/>
            <person name="Stajich J.E."/>
            <person name="Barry K."/>
            <person name="Grigoriev I.V."/>
            <person name="Crous P."/>
            <person name="Smith M.E."/>
        </authorList>
    </citation>
    <scope>NUCLEOTIDE SEQUENCE</scope>
    <source>
        <strain evidence="3">RSA 1196</strain>
    </source>
</reference>
<sequence length="835" mass="91209">MGFTVYRNTENLRHTPHAELVHASQAHALQAKRSPTTQTNTSTRSTNPKSDASSPTPPSVISNRSARAQSFHIAQQQSPFQPYRLRSTSTRDSGPTATQLSPAHTRPTTTRGVHSNPSDGTSPLPWVAAQNGRRTKAQRPVTLYMDETHHYSSGNPVCATRSEQNVQRRLSFDAAHSTNQPDHSTPKSSGRTRGISSSDACLEMDRDQDESSPIQSQANTPRARDPVDDSSAYRTTETVSTNDVSNSEPYPKENGNQRSNSILSINSLHSSRSSLVGTSRPTKTLVISPTTGTPSRKLGQFLSGAGTRVGSVRQMFRAPSNESETVQEVMHQMELINRDFTVQISEYQDFIIKLESDNKELAAENEELKKRLRKLEYQRVNEMRTLDQQLRNVETQYRDDMASLKTVHQMKMEEMGGITRNLRLTNEMYKRALESKGIPLPTLADSAEFTDHCAGDLDDHESSDRLLYQSFELQRNPSRTWSVSNDARLNHLFASIDDSLSLLQQRCERHTHGGSQPLRNASLYSQGSQRWLSSDIAKPFTQGNLEPVEDIDQPPRIPTPPLGHPTELSSLGLTCVTTESTPSDRLTSPTDSGLSKASSVTSVNTSFATDTSDSTVTKSISKIHGENVPPLLLIEKLESLASEQHAGRTTDEEDTSFASAVTDGGPDSADVTIIAQHSLDKPWVRPPPRPASVGSESQYVKYGPRPIPPLSATSPRLAGTRPGVASYPDRLQNLTMLSTDSEKQPSSALSNNHVDEVLARLSLHAGTPRVSTSPSPPPSYVSSLGVVTARTQSPLGFLRTTSTSAQNSMLMYGSATLELGPSSAPISVPVSRGAD</sequence>
<evidence type="ECO:0000313" key="3">
    <source>
        <dbReference type="EMBL" id="KAJ1970032.1"/>
    </source>
</evidence>
<evidence type="ECO:0000256" key="1">
    <source>
        <dbReference type="SAM" id="Coils"/>
    </source>
</evidence>
<feature type="compositionally biased region" description="Low complexity" evidence="2">
    <location>
        <begin position="33"/>
        <end position="48"/>
    </location>
</feature>
<feature type="region of interest" description="Disordered" evidence="2">
    <location>
        <begin position="173"/>
        <end position="301"/>
    </location>
</feature>
<evidence type="ECO:0000256" key="2">
    <source>
        <dbReference type="SAM" id="MobiDB-lite"/>
    </source>
</evidence>
<organism evidence="3 4">
    <name type="scientific">Dispira parvispora</name>
    <dbReference type="NCBI Taxonomy" id="1520584"/>
    <lineage>
        <taxon>Eukaryota</taxon>
        <taxon>Fungi</taxon>
        <taxon>Fungi incertae sedis</taxon>
        <taxon>Zoopagomycota</taxon>
        <taxon>Kickxellomycotina</taxon>
        <taxon>Dimargaritomycetes</taxon>
        <taxon>Dimargaritales</taxon>
        <taxon>Dimargaritaceae</taxon>
        <taxon>Dispira</taxon>
    </lineage>
</organism>
<feature type="compositionally biased region" description="Polar residues" evidence="2">
    <location>
        <begin position="232"/>
        <end position="248"/>
    </location>
</feature>
<accession>A0A9W8AV72</accession>
<proteinExistence type="predicted"/>
<feature type="region of interest" description="Disordered" evidence="2">
    <location>
        <begin position="578"/>
        <end position="612"/>
    </location>
</feature>
<feature type="coiled-coil region" evidence="1">
    <location>
        <begin position="351"/>
        <end position="385"/>
    </location>
</feature>
<dbReference type="OrthoDB" id="5598674at2759"/>